<protein>
    <submittedName>
        <fullName evidence="2">Uncharacterized protein</fullName>
    </submittedName>
</protein>
<feature type="region of interest" description="Disordered" evidence="1">
    <location>
        <begin position="254"/>
        <end position="307"/>
    </location>
</feature>
<feature type="compositionally biased region" description="Acidic residues" evidence="1">
    <location>
        <begin position="258"/>
        <end position="273"/>
    </location>
</feature>
<evidence type="ECO:0000256" key="1">
    <source>
        <dbReference type="SAM" id="MobiDB-lite"/>
    </source>
</evidence>
<name>A0A5A8CLE2_CAFRO</name>
<dbReference type="Proteomes" id="UP000323011">
    <property type="component" value="Unassembled WGS sequence"/>
</dbReference>
<evidence type="ECO:0000313" key="2">
    <source>
        <dbReference type="EMBL" id="KAA0153337.1"/>
    </source>
</evidence>
<dbReference type="AlphaFoldDB" id="A0A5A8CLE2"/>
<organism evidence="2 3">
    <name type="scientific">Cafeteria roenbergensis</name>
    <name type="common">Marine flagellate</name>
    <dbReference type="NCBI Taxonomy" id="33653"/>
    <lineage>
        <taxon>Eukaryota</taxon>
        <taxon>Sar</taxon>
        <taxon>Stramenopiles</taxon>
        <taxon>Bigyra</taxon>
        <taxon>Opalozoa</taxon>
        <taxon>Bicosoecida</taxon>
        <taxon>Cafeteriaceae</taxon>
        <taxon>Cafeteria</taxon>
    </lineage>
</organism>
<keyword evidence="3" id="KW-1185">Reference proteome</keyword>
<proteinExistence type="predicted"/>
<reference evidence="2 3" key="1">
    <citation type="submission" date="2019-07" db="EMBL/GenBank/DDBJ databases">
        <title>Genomes of Cafeteria roenbergensis.</title>
        <authorList>
            <person name="Fischer M.G."/>
            <person name="Hackl T."/>
            <person name="Roman M."/>
        </authorList>
    </citation>
    <scope>NUCLEOTIDE SEQUENCE [LARGE SCALE GENOMIC DNA]</scope>
    <source>
        <strain evidence="2 3">BVI</strain>
    </source>
</reference>
<gene>
    <name evidence="2" type="ORF">FNF29_03151</name>
</gene>
<sequence>MAAAGLVADSLAASRWGAWLRTLFTALLTIPAIITPLTPILAPRILPHVFPTADEVMLQNELEAPLIRSAYELQSRLYAMATSNFLIKALETPQPVLIDTAIAGTMYSFARFIAAAERAMEHPDADLGISSSGFFPYRLAPRRQRVNGLIHATMNAMGSRGSSGCTTDLVEMLTENTGATMSVLADAERAETQLCTAGSECRAPSFSRASHCSGDADGAGDSLYDLLDDGRMAWAVGDGAGPAEPTLGSAMMEGAFPGDEDEDLDEAEAEEAASESGWEVLAAEQRAAAAGGSGGKGPRATRGADGSCPAEAEERAACSAARVMARHTRSVACDRTLMLRSGQRRAIAELMLLDRGAPRRAGQLAVAPIMPFHVFAQLVYPVLAPLYENPGLVSTVVRAKAAVHASSIRRAKQQQLQRMQAEAERAASGVSTVPPNPLLWAAVTPLESPPAVHVRTLARGTISQRPLRPQASPSLGPRGFGSEAPASTSPKAGPVQGPWFPSISRASSAAQRATCVLLELLDNSTARAVQAAQQPRTAASLPAASGLPGLEVAARRASLIHWLGPLAGDLVRLLDPTMLCVHRERIIRVQNAALELMLVLDAGPQLFVSSKATSPLAAAAGQHSVLAMASHVLVEVGRLPLVVMDWALQWLGVYGPDAAFTDGVWPSPMPTSRRPSHGHRVSPPADDEDASSGGSRWRPAKLKRLHANDFKACTDIYDDLQQRQAERAEAELSRSRLAAAAARWRRAQRSTGATAA</sequence>
<accession>A0A5A8CLE2</accession>
<dbReference type="EMBL" id="VLTN01000016">
    <property type="protein sequence ID" value="KAA0153337.1"/>
    <property type="molecule type" value="Genomic_DNA"/>
</dbReference>
<feature type="compositionally biased region" description="Low complexity" evidence="1">
    <location>
        <begin position="298"/>
        <end position="307"/>
    </location>
</feature>
<feature type="region of interest" description="Disordered" evidence="1">
    <location>
        <begin position="459"/>
        <end position="495"/>
    </location>
</feature>
<evidence type="ECO:0000313" key="3">
    <source>
        <dbReference type="Proteomes" id="UP000323011"/>
    </source>
</evidence>
<comment type="caution">
    <text evidence="2">The sequence shown here is derived from an EMBL/GenBank/DDBJ whole genome shotgun (WGS) entry which is preliminary data.</text>
</comment>
<feature type="region of interest" description="Disordered" evidence="1">
    <location>
        <begin position="665"/>
        <end position="697"/>
    </location>
</feature>